<dbReference type="InParanoid" id="A0A067QGK0"/>
<dbReference type="OrthoDB" id="2373987at2759"/>
<evidence type="ECO:0008006" key="7">
    <source>
        <dbReference type="Google" id="ProtNLM"/>
    </source>
</evidence>
<dbReference type="PANTHER" id="PTHR35859:SF1">
    <property type="entry name" value="NONSELECTIVE CATION CHANNEL PROTEIN"/>
    <property type="match status" value="1"/>
</dbReference>
<keyword evidence="2" id="KW-0472">Membrane</keyword>
<dbReference type="PANTHER" id="PTHR35859">
    <property type="entry name" value="NONSELECTIVE CATION CHANNEL PROTEIN"/>
    <property type="match status" value="1"/>
</dbReference>
<dbReference type="InterPro" id="IPR056337">
    <property type="entry name" value="LHD_YVC1"/>
</dbReference>
<dbReference type="Pfam" id="PF23317">
    <property type="entry name" value="YVC1_C"/>
    <property type="match status" value="1"/>
</dbReference>
<feature type="transmembrane region" description="Helical" evidence="2">
    <location>
        <begin position="287"/>
        <end position="309"/>
    </location>
</feature>
<evidence type="ECO:0000259" key="4">
    <source>
        <dbReference type="Pfam" id="PF23317"/>
    </source>
</evidence>
<evidence type="ECO:0000313" key="5">
    <source>
        <dbReference type="EMBL" id="KDQ61736.1"/>
    </source>
</evidence>
<feature type="region of interest" description="Disordered" evidence="1">
    <location>
        <begin position="684"/>
        <end position="779"/>
    </location>
</feature>
<feature type="transmembrane region" description="Helical" evidence="2">
    <location>
        <begin position="507"/>
        <end position="526"/>
    </location>
</feature>
<dbReference type="Pfam" id="PF23190">
    <property type="entry name" value="LHD_TRPY1"/>
    <property type="match status" value="1"/>
</dbReference>
<dbReference type="Proteomes" id="UP000027265">
    <property type="component" value="Unassembled WGS sequence"/>
</dbReference>
<organism evidence="5 6">
    <name type="scientific">Jaapia argillacea MUCL 33604</name>
    <dbReference type="NCBI Taxonomy" id="933084"/>
    <lineage>
        <taxon>Eukaryota</taxon>
        <taxon>Fungi</taxon>
        <taxon>Dikarya</taxon>
        <taxon>Basidiomycota</taxon>
        <taxon>Agaricomycotina</taxon>
        <taxon>Agaricomycetes</taxon>
        <taxon>Agaricomycetidae</taxon>
        <taxon>Jaapiales</taxon>
        <taxon>Jaapiaceae</taxon>
        <taxon>Jaapia</taxon>
    </lineage>
</organism>
<feature type="domain" description="Calcium channel YVC1-like C-terminal transmembrane" evidence="4">
    <location>
        <begin position="239"/>
        <end position="531"/>
    </location>
</feature>
<keyword evidence="6" id="KW-1185">Reference proteome</keyword>
<feature type="transmembrane region" description="Helical" evidence="2">
    <location>
        <begin position="329"/>
        <end position="346"/>
    </location>
</feature>
<feature type="compositionally biased region" description="Basic and acidic residues" evidence="1">
    <location>
        <begin position="769"/>
        <end position="779"/>
    </location>
</feature>
<keyword evidence="2" id="KW-1133">Transmembrane helix</keyword>
<feature type="region of interest" description="Disordered" evidence="1">
    <location>
        <begin position="586"/>
        <end position="645"/>
    </location>
</feature>
<reference evidence="6" key="1">
    <citation type="journal article" date="2014" name="Proc. Natl. Acad. Sci. U.S.A.">
        <title>Extensive sampling of basidiomycete genomes demonstrates inadequacy of the white-rot/brown-rot paradigm for wood decay fungi.</title>
        <authorList>
            <person name="Riley R."/>
            <person name="Salamov A.A."/>
            <person name="Brown D.W."/>
            <person name="Nagy L.G."/>
            <person name="Floudas D."/>
            <person name="Held B.W."/>
            <person name="Levasseur A."/>
            <person name="Lombard V."/>
            <person name="Morin E."/>
            <person name="Otillar R."/>
            <person name="Lindquist E.A."/>
            <person name="Sun H."/>
            <person name="LaButti K.M."/>
            <person name="Schmutz J."/>
            <person name="Jabbour D."/>
            <person name="Luo H."/>
            <person name="Baker S.E."/>
            <person name="Pisabarro A.G."/>
            <person name="Walton J.D."/>
            <person name="Blanchette R.A."/>
            <person name="Henrissat B."/>
            <person name="Martin F."/>
            <person name="Cullen D."/>
            <person name="Hibbett D.S."/>
            <person name="Grigoriev I.V."/>
        </authorList>
    </citation>
    <scope>NUCLEOTIDE SEQUENCE [LARGE SCALE GENOMIC DNA]</scope>
    <source>
        <strain evidence="6">MUCL 33604</strain>
    </source>
</reference>
<accession>A0A067QGK0</accession>
<dbReference type="AlphaFoldDB" id="A0A067QGK0"/>
<dbReference type="EMBL" id="KL197712">
    <property type="protein sequence ID" value="KDQ61736.1"/>
    <property type="molecule type" value="Genomic_DNA"/>
</dbReference>
<evidence type="ECO:0000313" key="6">
    <source>
        <dbReference type="Proteomes" id="UP000027265"/>
    </source>
</evidence>
<dbReference type="HOGENOM" id="CLU_009570_1_1_1"/>
<evidence type="ECO:0000256" key="2">
    <source>
        <dbReference type="SAM" id="Phobius"/>
    </source>
</evidence>
<feature type="compositionally biased region" description="Polar residues" evidence="1">
    <location>
        <begin position="747"/>
        <end position="759"/>
    </location>
</feature>
<gene>
    <name evidence="5" type="ORF">JAAARDRAFT_520251</name>
</gene>
<protein>
    <recommendedName>
        <fullName evidence="7">Ion transport domain-containing protein</fullName>
    </recommendedName>
</protein>
<dbReference type="STRING" id="933084.A0A067QGK0"/>
<feature type="transmembrane region" description="Helical" evidence="2">
    <location>
        <begin position="232"/>
        <end position="252"/>
    </location>
</feature>
<feature type="domain" description="YVC1 N-terminal linker helical" evidence="3">
    <location>
        <begin position="24"/>
        <end position="207"/>
    </location>
</feature>
<feature type="transmembrane region" description="Helical" evidence="2">
    <location>
        <begin position="358"/>
        <end position="383"/>
    </location>
</feature>
<feature type="transmembrane region" description="Helical" evidence="2">
    <location>
        <begin position="424"/>
        <end position="445"/>
    </location>
</feature>
<dbReference type="InterPro" id="IPR056336">
    <property type="entry name" value="YVC1_C"/>
</dbReference>
<sequence length="807" mass="91182">MMTEAQREQQPLLRAEEIDATPVYPIIHMIKSDVMHFIDTPLGYDALSAPDLTYTLVRPLEEKYNNIQRSGNMSVVFCFLLCRVHFSRDQSLTNASLSWSRAALCEILAIRCLRFHAHNMLELALAVTTSWPVFSGADPNIVTQAREDRDELEDRVGNAIEMAIISKAKRFIKSSACQRVIDAIWIGKCVYTAESSHSILSDTYKRNPIHFYDPHKAPLLDHYRLKVPAIRLVLEYMNFLILFVLFVFALELNERDKLNFAELCFMIYGLGFCLEKVAAMQEHGIKVYATGTWNGFDLAFVTIFCSYAALRLYGIFHYDLWARHTGIDLMSLIACLMFPRLAFVTLRNNLMVLALRAMIVQFVILMLIAAFCFGGFLYALWTLSRNEAGYSAGQIAWWMLDLWFGLDASGFDKATEFHPTLGPLMMVTYACLSNTLLLTVLVSILSHTFSTISEDAAAEAMFRRAVSTIEGVKADPLFSYLPPINLVALCIMLPLSYILNPRWFHKVNVFMIRLTNFPILLLIALYERQSKSTGSITFYDTLSAAAEKMFDSLPRGIKRWTFIETFSGDSGIDAVFELEDSESALDMQEYDEVPTTPTRRKFSEGTRARPSPDQVAVRRRSPSPRPPPQSSPKRPDRLLPPITQNIPVTRPRVNSLLQRGADVAHSVASPLAQIFQPLVVDEDVPEEPASQTPPASPLVSFGPASRRRLSSMRRGSTLPNIGNISPKRVGFPTVGASRLGQDFLQPLSESPDQNGQSRGPETAEEVEDHDGSSRAPIHWEQRFDQLEERHRRMEDMLAQLLRSIEQR</sequence>
<dbReference type="InterPro" id="IPR052971">
    <property type="entry name" value="TRP_calcium_channel"/>
</dbReference>
<feature type="transmembrane region" description="Helical" evidence="2">
    <location>
        <begin position="258"/>
        <end position="275"/>
    </location>
</feature>
<feature type="transmembrane region" description="Helical" evidence="2">
    <location>
        <begin position="480"/>
        <end position="500"/>
    </location>
</feature>
<proteinExistence type="predicted"/>
<name>A0A067QGK0_9AGAM</name>
<evidence type="ECO:0000259" key="3">
    <source>
        <dbReference type="Pfam" id="PF23190"/>
    </source>
</evidence>
<evidence type="ECO:0000256" key="1">
    <source>
        <dbReference type="SAM" id="MobiDB-lite"/>
    </source>
</evidence>
<keyword evidence="2" id="KW-0812">Transmembrane</keyword>